<keyword evidence="7" id="KW-1185">Reference proteome</keyword>
<feature type="domain" description="ABC transporter" evidence="5">
    <location>
        <begin position="7"/>
        <end position="240"/>
    </location>
</feature>
<evidence type="ECO:0000256" key="4">
    <source>
        <dbReference type="ARBA" id="ARBA00022967"/>
    </source>
</evidence>
<dbReference type="Gene3D" id="3.40.50.300">
    <property type="entry name" value="P-loop containing nucleotide triphosphate hydrolases"/>
    <property type="match status" value="1"/>
</dbReference>
<gene>
    <name evidence="6" type="ORF">D4765_16000</name>
</gene>
<keyword evidence="2" id="KW-0547">Nucleotide-binding</keyword>
<protein>
    <submittedName>
        <fullName evidence="6">Heme ABC transporter ATP-binding protein</fullName>
    </submittedName>
</protein>
<evidence type="ECO:0000313" key="7">
    <source>
        <dbReference type="Proteomes" id="UP000306192"/>
    </source>
</evidence>
<dbReference type="OrthoDB" id="5296765at2"/>
<reference evidence="6 7" key="1">
    <citation type="journal article" date="2019" name="Microorganisms">
        <title>Systematic Affiliation and Genome Analysis of Subtercola vilae DB165(T) with Particular Emphasis on Cold Adaptation of an Isolate from a High-Altitude Cold Volcano Lake.</title>
        <authorList>
            <person name="Villalobos A.S."/>
            <person name="Wiese J."/>
            <person name="Imhoff J.F."/>
            <person name="Dorador C."/>
            <person name="Keller A."/>
            <person name="Hentschel U."/>
        </authorList>
    </citation>
    <scope>NUCLEOTIDE SEQUENCE [LARGE SCALE GENOMIC DNA]</scope>
    <source>
        <strain evidence="6 7">DB165</strain>
    </source>
</reference>
<organism evidence="6 7">
    <name type="scientific">Subtercola vilae</name>
    <dbReference type="NCBI Taxonomy" id="2056433"/>
    <lineage>
        <taxon>Bacteria</taxon>
        <taxon>Bacillati</taxon>
        <taxon>Actinomycetota</taxon>
        <taxon>Actinomycetes</taxon>
        <taxon>Micrococcales</taxon>
        <taxon>Microbacteriaceae</taxon>
        <taxon>Subtercola</taxon>
    </lineage>
</organism>
<dbReference type="EMBL" id="QYRT01000042">
    <property type="protein sequence ID" value="TIH32144.1"/>
    <property type="molecule type" value="Genomic_DNA"/>
</dbReference>
<keyword evidence="1" id="KW-0813">Transport</keyword>
<dbReference type="PANTHER" id="PTHR42794">
    <property type="entry name" value="HEMIN IMPORT ATP-BINDING PROTEIN HMUV"/>
    <property type="match status" value="1"/>
</dbReference>
<name>A0A4V4RF96_9MICO</name>
<dbReference type="PROSITE" id="PS00211">
    <property type="entry name" value="ABC_TRANSPORTER_1"/>
    <property type="match status" value="1"/>
</dbReference>
<dbReference type="PANTHER" id="PTHR42794:SF1">
    <property type="entry name" value="HEMIN IMPORT ATP-BINDING PROTEIN HMUV"/>
    <property type="match status" value="1"/>
</dbReference>
<evidence type="ECO:0000256" key="1">
    <source>
        <dbReference type="ARBA" id="ARBA00022448"/>
    </source>
</evidence>
<keyword evidence="4" id="KW-1278">Translocase</keyword>
<dbReference type="AlphaFoldDB" id="A0A4V4RF96"/>
<dbReference type="Pfam" id="PF00005">
    <property type="entry name" value="ABC_tran"/>
    <property type="match status" value="1"/>
</dbReference>
<dbReference type="NCBIfam" id="NF010068">
    <property type="entry name" value="PRK13548.1"/>
    <property type="match status" value="1"/>
</dbReference>
<accession>A0A4V4RF96</accession>
<sequence length="258" mass="27261">MMVGRGLEAVGVSLAIDGRTILDSVSLVAARGTVHALVGPNGAGKSTLLSVLSGDTAPAAGEVRIEGRPLATWPLRELARRRAVLLQQNAVFFPFTVQQVVEMGRAPWRGTVSDHHDEAAVAEALALAEVDIFSERHVPTLSGGERARVAFARVLAQSAGILLLDEPTAALDLRHQEHVLGVARTRARCGDAVIVVLHDLTLAAAFADTVTVLQGGRVAATGGPDAVFTSDLLTQVYDHPIEVIRHPRTNAAIVQPVR</sequence>
<dbReference type="RefSeq" id="WP_136643317.1">
    <property type="nucleotide sequence ID" value="NZ_QYRT01000042.1"/>
</dbReference>
<dbReference type="SUPFAM" id="SSF52540">
    <property type="entry name" value="P-loop containing nucleoside triphosphate hydrolases"/>
    <property type="match status" value="1"/>
</dbReference>
<dbReference type="GO" id="GO:0016887">
    <property type="term" value="F:ATP hydrolysis activity"/>
    <property type="evidence" value="ECO:0007669"/>
    <property type="project" value="InterPro"/>
</dbReference>
<evidence type="ECO:0000256" key="3">
    <source>
        <dbReference type="ARBA" id="ARBA00022840"/>
    </source>
</evidence>
<dbReference type="InterPro" id="IPR027417">
    <property type="entry name" value="P-loop_NTPase"/>
</dbReference>
<dbReference type="Proteomes" id="UP000306192">
    <property type="component" value="Unassembled WGS sequence"/>
</dbReference>
<evidence type="ECO:0000313" key="6">
    <source>
        <dbReference type="EMBL" id="TIH32144.1"/>
    </source>
</evidence>
<dbReference type="InterPro" id="IPR003593">
    <property type="entry name" value="AAA+_ATPase"/>
</dbReference>
<dbReference type="CDD" id="cd03214">
    <property type="entry name" value="ABC_Iron-Siderophores_B12_Hemin"/>
    <property type="match status" value="1"/>
</dbReference>
<dbReference type="PROSITE" id="PS50893">
    <property type="entry name" value="ABC_TRANSPORTER_2"/>
    <property type="match status" value="1"/>
</dbReference>
<comment type="caution">
    <text evidence="6">The sequence shown here is derived from an EMBL/GenBank/DDBJ whole genome shotgun (WGS) entry which is preliminary data.</text>
</comment>
<evidence type="ECO:0000256" key="2">
    <source>
        <dbReference type="ARBA" id="ARBA00022741"/>
    </source>
</evidence>
<dbReference type="InterPro" id="IPR003439">
    <property type="entry name" value="ABC_transporter-like_ATP-bd"/>
</dbReference>
<evidence type="ECO:0000259" key="5">
    <source>
        <dbReference type="PROSITE" id="PS50893"/>
    </source>
</evidence>
<dbReference type="SMART" id="SM00382">
    <property type="entry name" value="AAA"/>
    <property type="match status" value="1"/>
</dbReference>
<dbReference type="GO" id="GO:0005524">
    <property type="term" value="F:ATP binding"/>
    <property type="evidence" value="ECO:0007669"/>
    <property type="project" value="UniProtKB-KW"/>
</dbReference>
<dbReference type="InterPro" id="IPR017871">
    <property type="entry name" value="ABC_transporter-like_CS"/>
</dbReference>
<keyword evidence="3 6" id="KW-0067">ATP-binding</keyword>
<proteinExistence type="predicted"/>